<dbReference type="InterPro" id="IPR006626">
    <property type="entry name" value="PbH1"/>
</dbReference>
<name>V4SNJ3_CITCL</name>
<dbReference type="InterPro" id="IPR000743">
    <property type="entry name" value="Glyco_hydro_28"/>
</dbReference>
<evidence type="ECO:0000256" key="1">
    <source>
        <dbReference type="ARBA" id="ARBA00004191"/>
    </source>
</evidence>
<evidence type="ECO:0000256" key="7">
    <source>
        <dbReference type="ARBA" id="ARBA00023316"/>
    </source>
</evidence>
<dbReference type="InterPro" id="IPR011050">
    <property type="entry name" value="Pectin_lyase_fold/virulence"/>
</dbReference>
<proteinExistence type="inferred from homology"/>
<keyword evidence="4" id="KW-0964">Secreted</keyword>
<dbReference type="InterPro" id="IPR012334">
    <property type="entry name" value="Pectin_lyas_fold"/>
</dbReference>
<dbReference type="Gramene" id="ESR40490">
    <property type="protein sequence ID" value="ESR40490"/>
    <property type="gene ID" value="CICLE_v10027074mg"/>
</dbReference>
<keyword evidence="3" id="KW-0134">Cell wall</keyword>
<evidence type="ECO:0000256" key="6">
    <source>
        <dbReference type="ARBA" id="ARBA00023295"/>
    </source>
</evidence>
<dbReference type="AlphaFoldDB" id="V4SNJ3"/>
<dbReference type="FunFam" id="2.160.20.10:FF:000056">
    <property type="entry name" value="Pectin lyase-like superfamily protein"/>
    <property type="match status" value="1"/>
</dbReference>
<gene>
    <name evidence="11" type="ORF">CICLE_v10027074mg</name>
</gene>
<dbReference type="Gene3D" id="2.160.20.10">
    <property type="entry name" value="Single-stranded right-handed beta-helix, Pectin lyase-like"/>
    <property type="match status" value="1"/>
</dbReference>
<dbReference type="FunCoup" id="V4SNJ3">
    <property type="interactions" value="54"/>
</dbReference>
<dbReference type="STRING" id="85681.V4SNJ3"/>
<keyword evidence="12" id="KW-1185">Reference proteome</keyword>
<evidence type="ECO:0000256" key="10">
    <source>
        <dbReference type="SAM" id="SignalP"/>
    </source>
</evidence>
<comment type="subcellular location">
    <subcellularLocation>
        <location evidence="1">Secreted</location>
        <location evidence="1">Cell wall</location>
    </subcellularLocation>
</comment>
<evidence type="ECO:0000256" key="4">
    <source>
        <dbReference type="ARBA" id="ARBA00022525"/>
    </source>
</evidence>
<dbReference type="eggNOG" id="ENOG502QQ3K">
    <property type="taxonomic scope" value="Eukaryota"/>
</dbReference>
<evidence type="ECO:0000256" key="5">
    <source>
        <dbReference type="ARBA" id="ARBA00022801"/>
    </source>
</evidence>
<dbReference type="InParanoid" id="V4SNJ3"/>
<feature type="chain" id="PRO_5004726912" description="Polygalacturonase" evidence="10">
    <location>
        <begin position="20"/>
        <end position="400"/>
    </location>
</feature>
<dbReference type="SUPFAM" id="SSF51126">
    <property type="entry name" value="Pectin lyase-like"/>
    <property type="match status" value="1"/>
</dbReference>
<keyword evidence="7" id="KW-0961">Cell wall biogenesis/degradation</keyword>
<keyword evidence="10" id="KW-0732">Signal</keyword>
<dbReference type="GO" id="GO:0004650">
    <property type="term" value="F:polygalacturonase activity"/>
    <property type="evidence" value="ECO:0007669"/>
    <property type="project" value="InterPro"/>
</dbReference>
<feature type="active site" evidence="8">
    <location>
        <position position="245"/>
    </location>
</feature>
<dbReference type="GO" id="GO:0071555">
    <property type="term" value="P:cell wall organization"/>
    <property type="evidence" value="ECO:0007669"/>
    <property type="project" value="UniProtKB-KW"/>
</dbReference>
<evidence type="ECO:0008006" key="13">
    <source>
        <dbReference type="Google" id="ProtNLM"/>
    </source>
</evidence>
<accession>V4SNJ3</accession>
<keyword evidence="5 9" id="KW-0378">Hydrolase</keyword>
<dbReference type="PANTHER" id="PTHR31375">
    <property type="match status" value="1"/>
</dbReference>
<keyword evidence="6 9" id="KW-0326">Glycosidase</keyword>
<dbReference type="SMART" id="SM00710">
    <property type="entry name" value="PbH1"/>
    <property type="match status" value="5"/>
</dbReference>
<evidence type="ECO:0000256" key="9">
    <source>
        <dbReference type="RuleBase" id="RU361169"/>
    </source>
</evidence>
<dbReference type="PROSITE" id="PS00502">
    <property type="entry name" value="POLYGALACTURONASE"/>
    <property type="match status" value="1"/>
</dbReference>
<comment type="similarity">
    <text evidence="2 9">Belongs to the glycosyl hydrolase 28 family.</text>
</comment>
<dbReference type="EMBL" id="KI536925">
    <property type="protein sequence ID" value="ESR40490.1"/>
    <property type="molecule type" value="Genomic_DNA"/>
</dbReference>
<dbReference type="Proteomes" id="UP000030687">
    <property type="component" value="Unassembled WGS sequence"/>
</dbReference>
<evidence type="ECO:0000313" key="12">
    <source>
        <dbReference type="Proteomes" id="UP000030687"/>
    </source>
</evidence>
<evidence type="ECO:0000256" key="2">
    <source>
        <dbReference type="ARBA" id="ARBA00008834"/>
    </source>
</evidence>
<protein>
    <recommendedName>
        <fullName evidence="13">Polygalacturonase</fullName>
    </recommendedName>
</protein>
<dbReference type="GO" id="GO:0005975">
    <property type="term" value="P:carbohydrate metabolic process"/>
    <property type="evidence" value="ECO:0007669"/>
    <property type="project" value="InterPro"/>
</dbReference>
<evidence type="ECO:0000313" key="11">
    <source>
        <dbReference type="EMBL" id="ESR40490.1"/>
    </source>
</evidence>
<organism evidence="11 12">
    <name type="scientific">Citrus clementina</name>
    <name type="common">Clementine</name>
    <name type="synonym">Citrus deliciosa x Citrus sinensis</name>
    <dbReference type="NCBI Taxonomy" id="85681"/>
    <lineage>
        <taxon>Eukaryota</taxon>
        <taxon>Viridiplantae</taxon>
        <taxon>Streptophyta</taxon>
        <taxon>Embryophyta</taxon>
        <taxon>Tracheophyta</taxon>
        <taxon>Spermatophyta</taxon>
        <taxon>Magnoliopsida</taxon>
        <taxon>eudicotyledons</taxon>
        <taxon>Gunneridae</taxon>
        <taxon>Pentapetalae</taxon>
        <taxon>rosids</taxon>
        <taxon>malvids</taxon>
        <taxon>Sapindales</taxon>
        <taxon>Rutaceae</taxon>
        <taxon>Aurantioideae</taxon>
        <taxon>Citrus</taxon>
    </lineage>
</organism>
<dbReference type="KEGG" id="cic:CICLE_v10027074mg"/>
<evidence type="ECO:0000256" key="8">
    <source>
        <dbReference type="PROSITE-ProRule" id="PRU10052"/>
    </source>
</evidence>
<sequence length="400" mass="42493">MRELLIIILILSMAIWGSSFQPREAFPSYASSVSVIQFGAVGDGETDDSQAFLKAWKSICGSKSNAPPLLVPAGKTFLLNPVSFQGPCKSSSINVQIQGNIVAPHSSAWDGHDKKKWLLFSNVNGLTVNGNGKIDGKGASWWSNKQHQRPTALSFGSCNNLVFRGLMHVDSPGNHISVYGCNDVSISNLKIIAPESSPNTDGIDITHSSNVQIRDCTIATGDDCVAIGTDTSNIAVTGVICGPGHGISIGSLGANGGTSIVEDVHVRDCTFKGTKNGARIKTWQGGSGHARRISFERIKLESSDNPIIIDQYYCGPNDECKNQTSAVKVSDVSYIGFQGTSSTEEAVQLSCSESVGCTDIKINDIDITHSDSGKDTRASCINAHGELYGRLVPSVDCLLP</sequence>
<evidence type="ECO:0000256" key="3">
    <source>
        <dbReference type="ARBA" id="ARBA00022512"/>
    </source>
</evidence>
<dbReference type="Pfam" id="PF00295">
    <property type="entry name" value="Glyco_hydro_28"/>
    <property type="match status" value="1"/>
</dbReference>
<feature type="signal peptide" evidence="10">
    <location>
        <begin position="1"/>
        <end position="19"/>
    </location>
</feature>
<dbReference type="OMA" id="DNANDAC"/>
<reference evidence="11 12" key="1">
    <citation type="submission" date="2013-10" db="EMBL/GenBank/DDBJ databases">
        <authorList>
            <consortium name="International Citrus Genome Consortium"/>
            <person name="Jenkins J."/>
            <person name="Schmutz J."/>
            <person name="Prochnik S."/>
            <person name="Rokhsar D."/>
            <person name="Gmitter F."/>
            <person name="Ollitrault P."/>
            <person name="Machado M."/>
            <person name="Talon M."/>
            <person name="Wincker P."/>
            <person name="Jaillon O."/>
            <person name="Morgante M."/>
        </authorList>
    </citation>
    <scope>NUCLEOTIDE SEQUENCE</scope>
    <source>
        <strain evidence="12">cv. Clemenules</strain>
    </source>
</reference>